<dbReference type="RefSeq" id="WP_106458023.1">
    <property type="nucleotide sequence ID" value="NZ_PXOH01000020.1"/>
</dbReference>
<feature type="domain" description="DUF3887" evidence="2">
    <location>
        <begin position="56"/>
        <end position="143"/>
    </location>
</feature>
<dbReference type="OrthoDB" id="422557at2"/>
<feature type="chain" id="PRO_5015405437" evidence="1">
    <location>
        <begin position="31"/>
        <end position="252"/>
    </location>
</feature>
<feature type="signal peptide" evidence="1">
    <location>
        <begin position="1"/>
        <end position="30"/>
    </location>
</feature>
<sequence length="252" mass="28479">MIRYSLPYNNLLCTMLLVFTVPTVALPTHAQTSPSMTTVQVPLTDAQAKIMQERSKTLIDFLSRGEYGQARALLAPTLADQLTTEQIQEIWENLMNKIGKIKQQTKSRVIDTVNSDLVVIDTVFEKGQGEIIVTFNDEQQIVGVDFPKLESITEISDLVVQSLAERNFPRARGYLHPLLKTEIFPQQIQQRWDSLQQANGQFKRVVDTEVRAGSSVDESDVVILTLEFAKATKEMLVIFDDQRRIVGINLVE</sequence>
<gene>
    <name evidence="3" type="ORF">C7H19_16500</name>
</gene>
<evidence type="ECO:0000313" key="3">
    <source>
        <dbReference type="EMBL" id="PSF35383.1"/>
    </source>
</evidence>
<feature type="domain" description="DUF3887" evidence="2">
    <location>
        <begin position="157"/>
        <end position="247"/>
    </location>
</feature>
<name>A0A2T1LUT3_9CHRO</name>
<keyword evidence="1" id="KW-0732">Signal</keyword>
<protein>
    <submittedName>
        <fullName evidence="3">DUF3887 domain-containing protein</fullName>
    </submittedName>
</protein>
<evidence type="ECO:0000256" key="1">
    <source>
        <dbReference type="SAM" id="SignalP"/>
    </source>
</evidence>
<dbReference type="InterPro" id="IPR024981">
    <property type="entry name" value="DUF3887"/>
</dbReference>
<accession>A0A2T1LUT3</accession>
<proteinExistence type="predicted"/>
<dbReference type="Proteomes" id="UP000239001">
    <property type="component" value="Unassembled WGS sequence"/>
</dbReference>
<organism evidence="3 4">
    <name type="scientific">Aphanothece hegewaldii CCALA 016</name>
    <dbReference type="NCBI Taxonomy" id="2107694"/>
    <lineage>
        <taxon>Bacteria</taxon>
        <taxon>Bacillati</taxon>
        <taxon>Cyanobacteriota</taxon>
        <taxon>Cyanophyceae</taxon>
        <taxon>Oscillatoriophycideae</taxon>
        <taxon>Chroococcales</taxon>
        <taxon>Aphanothecaceae</taxon>
        <taxon>Aphanothece</taxon>
    </lineage>
</organism>
<dbReference type="AlphaFoldDB" id="A0A2T1LUT3"/>
<dbReference type="Gene3D" id="3.10.450.590">
    <property type="match status" value="2"/>
</dbReference>
<evidence type="ECO:0000313" key="4">
    <source>
        <dbReference type="Proteomes" id="UP000239001"/>
    </source>
</evidence>
<reference evidence="3 4" key="1">
    <citation type="submission" date="2018-03" db="EMBL/GenBank/DDBJ databases">
        <title>The ancient ancestry and fast evolution of plastids.</title>
        <authorList>
            <person name="Moore K.R."/>
            <person name="Magnabosco C."/>
            <person name="Momper L."/>
            <person name="Gold D.A."/>
            <person name="Bosak T."/>
            <person name="Fournier G.P."/>
        </authorList>
    </citation>
    <scope>NUCLEOTIDE SEQUENCE [LARGE SCALE GENOMIC DNA]</scope>
    <source>
        <strain evidence="3 4">CCALA 016</strain>
    </source>
</reference>
<dbReference type="Pfam" id="PF13026">
    <property type="entry name" value="DUF3887"/>
    <property type="match status" value="2"/>
</dbReference>
<reference evidence="3 4" key="2">
    <citation type="submission" date="2018-03" db="EMBL/GenBank/DDBJ databases">
        <authorList>
            <person name="Keele B.F."/>
        </authorList>
    </citation>
    <scope>NUCLEOTIDE SEQUENCE [LARGE SCALE GENOMIC DNA]</scope>
    <source>
        <strain evidence="3 4">CCALA 016</strain>
    </source>
</reference>
<keyword evidence="4" id="KW-1185">Reference proteome</keyword>
<dbReference type="EMBL" id="PXOH01000020">
    <property type="protein sequence ID" value="PSF35383.1"/>
    <property type="molecule type" value="Genomic_DNA"/>
</dbReference>
<evidence type="ECO:0000259" key="2">
    <source>
        <dbReference type="Pfam" id="PF13026"/>
    </source>
</evidence>
<comment type="caution">
    <text evidence="3">The sequence shown here is derived from an EMBL/GenBank/DDBJ whole genome shotgun (WGS) entry which is preliminary data.</text>
</comment>